<comment type="subcellular location">
    <subcellularLocation>
        <location evidence="1">Cell membrane</location>
        <topology evidence="1">Multi-pass membrane protein</topology>
    </subcellularLocation>
</comment>
<feature type="domain" description="G-protein coupled receptors family 1 profile" evidence="8">
    <location>
        <begin position="51"/>
        <end position="296"/>
    </location>
</feature>
<evidence type="ECO:0000313" key="9">
    <source>
        <dbReference type="EMBL" id="CAH3193537.1"/>
    </source>
</evidence>
<evidence type="ECO:0000256" key="4">
    <source>
        <dbReference type="ARBA" id="ARBA00022989"/>
    </source>
</evidence>
<feature type="transmembrane region" description="Helical" evidence="7">
    <location>
        <begin position="574"/>
        <end position="596"/>
    </location>
</feature>
<dbReference type="InterPro" id="IPR000276">
    <property type="entry name" value="GPCR_Rhodpsn"/>
</dbReference>
<feature type="transmembrane region" description="Helical" evidence="7">
    <location>
        <begin position="417"/>
        <end position="437"/>
    </location>
</feature>
<dbReference type="SUPFAM" id="SSF81321">
    <property type="entry name" value="Family A G protein-coupled receptor-like"/>
    <property type="match status" value="2"/>
</dbReference>
<keyword evidence="2" id="KW-1003">Cell membrane</keyword>
<feature type="transmembrane region" description="Helical" evidence="7">
    <location>
        <begin position="29"/>
        <end position="59"/>
    </location>
</feature>
<feature type="transmembrane region" description="Helical" evidence="7">
    <location>
        <begin position="111"/>
        <end position="137"/>
    </location>
</feature>
<dbReference type="Proteomes" id="UP001159427">
    <property type="component" value="Unassembled WGS sequence"/>
</dbReference>
<comment type="caution">
    <text evidence="9">The sequence shown here is derived from an EMBL/GenBank/DDBJ whole genome shotgun (WGS) entry which is preliminary data.</text>
</comment>
<dbReference type="PROSITE" id="PS00237">
    <property type="entry name" value="G_PROTEIN_RECEP_F1_1"/>
    <property type="match status" value="1"/>
</dbReference>
<gene>
    <name evidence="9" type="ORF">PEVE_00026056</name>
</gene>
<feature type="transmembrane region" description="Helical" evidence="7">
    <location>
        <begin position="540"/>
        <end position="562"/>
    </location>
</feature>
<feature type="transmembrane region" description="Helical" evidence="7">
    <location>
        <begin position="483"/>
        <end position="507"/>
    </location>
</feature>
<evidence type="ECO:0000256" key="7">
    <source>
        <dbReference type="SAM" id="Phobius"/>
    </source>
</evidence>
<keyword evidence="6" id="KW-0807">Transducer</keyword>
<dbReference type="Pfam" id="PF00001">
    <property type="entry name" value="7tm_1"/>
    <property type="match status" value="2"/>
</dbReference>
<dbReference type="EMBL" id="CALNXI010003515">
    <property type="protein sequence ID" value="CAH3193537.1"/>
    <property type="molecule type" value="Genomic_DNA"/>
</dbReference>
<dbReference type="InterPro" id="IPR017452">
    <property type="entry name" value="GPCR_Rhodpsn_7TM"/>
</dbReference>
<organism evidence="9 10">
    <name type="scientific">Porites evermanni</name>
    <dbReference type="NCBI Taxonomy" id="104178"/>
    <lineage>
        <taxon>Eukaryota</taxon>
        <taxon>Metazoa</taxon>
        <taxon>Cnidaria</taxon>
        <taxon>Anthozoa</taxon>
        <taxon>Hexacorallia</taxon>
        <taxon>Scleractinia</taxon>
        <taxon>Fungiina</taxon>
        <taxon>Poritidae</taxon>
        <taxon>Porites</taxon>
    </lineage>
</organism>
<feature type="transmembrane region" description="Helical" evidence="7">
    <location>
        <begin position="319"/>
        <end position="350"/>
    </location>
</feature>
<keyword evidence="4 7" id="KW-1133">Transmembrane helix</keyword>
<dbReference type="PRINTS" id="PR00237">
    <property type="entry name" value="GPCRRHODOPSN"/>
</dbReference>
<evidence type="ECO:0000256" key="5">
    <source>
        <dbReference type="ARBA" id="ARBA00023136"/>
    </source>
</evidence>
<accession>A0ABN8SSI8</accession>
<protein>
    <recommendedName>
        <fullName evidence="8">G-protein coupled receptors family 1 profile domain-containing protein</fullName>
    </recommendedName>
</protein>
<feature type="transmembrane region" description="Helical" evidence="7">
    <location>
        <begin position="71"/>
        <end position="91"/>
    </location>
</feature>
<feature type="transmembrane region" description="Helical" evidence="7">
    <location>
        <begin position="276"/>
        <end position="298"/>
    </location>
</feature>
<dbReference type="PANTHER" id="PTHR22750">
    <property type="entry name" value="G-PROTEIN COUPLED RECEPTOR"/>
    <property type="match status" value="1"/>
</dbReference>
<dbReference type="PROSITE" id="PS50262">
    <property type="entry name" value="G_PROTEIN_RECEP_F1_2"/>
    <property type="match status" value="2"/>
</dbReference>
<keyword evidence="10" id="KW-1185">Reference proteome</keyword>
<keyword evidence="5 7" id="KW-0472">Membrane</keyword>
<evidence type="ECO:0000256" key="6">
    <source>
        <dbReference type="RuleBase" id="RU000688"/>
    </source>
</evidence>
<keyword evidence="3 6" id="KW-0812">Transmembrane</keyword>
<feature type="transmembrane region" description="Helical" evidence="7">
    <location>
        <begin position="158"/>
        <end position="176"/>
    </location>
</feature>
<evidence type="ECO:0000313" key="10">
    <source>
        <dbReference type="Proteomes" id="UP001159427"/>
    </source>
</evidence>
<proteinExistence type="inferred from homology"/>
<feature type="transmembrane region" description="Helical" evidence="7">
    <location>
        <begin position="449"/>
        <end position="467"/>
    </location>
</feature>
<feature type="domain" description="G-protein coupled receptors family 1 profile" evidence="8">
    <location>
        <begin position="341"/>
        <end position="594"/>
    </location>
</feature>
<comment type="similarity">
    <text evidence="6">Belongs to the G-protein coupled receptor 1 family.</text>
</comment>
<dbReference type="CDD" id="cd00637">
    <property type="entry name" value="7tm_classA_rhodopsin-like"/>
    <property type="match status" value="2"/>
</dbReference>
<name>A0ABN8SSI8_9CNID</name>
<evidence type="ECO:0000256" key="1">
    <source>
        <dbReference type="ARBA" id="ARBA00004651"/>
    </source>
</evidence>
<evidence type="ECO:0000256" key="2">
    <source>
        <dbReference type="ARBA" id="ARBA00022475"/>
    </source>
</evidence>
<keyword evidence="6" id="KW-0297">G-protein coupled receptor</keyword>
<dbReference type="Gene3D" id="1.20.1070.10">
    <property type="entry name" value="Rhodopsin 7-helix transmembrane proteins"/>
    <property type="match status" value="2"/>
</dbReference>
<sequence length="614" mass="68839">MSNNTTCFPLNNISSPCASTNESKNRIPYAHAAILSSTIIIAILSPIAVAGNSLVLAAIWKRSFQRSPFHVLLSGMVVTDLCTGLIAQPFIVATNLLYLTKPTFVIKQPGFFLAIKTTGDASATYSIAFNLLIITLMSVERWLHMSRRSLVTSRRARFTAVTCFLLPIPAVVFRSMETLNPGTGQRLLNMTIVVSMIVCFLITFVSYVNVFRLILRHQQQIQVTENFGQPAINLAKYKKSVFTILIILAFYCICFLPIIFSLSIHFQVGDSSKMALATSVSFVFLFLSPSLSPILYLCRMNDVRAGVKILLSRKMRKSSFYMDTFSYSIIIAVICPVAVVGNALILAAIWKKTFKKTPFHLLLSALAITDLCTGVIAQPLTVAANLLQIASDCKSYSHCRNRQMIIEVIDALSNTSATYFFSVTALFTSLMAVERWLHMTRRSKLTSRRRYIVVIAIVILPLPKAIFRSLESVEGRPTRSSNIAIIALGMVCFLTTFVAYFQVLRIIRRHRQRVHRSLRTGNFGPSAINLAKYEKSVVTILYIAGLFYFCFFPYIVTISVFVCFGNDDSRELSVALHITTVFLFASSSLNPLLYLWRMNDVRTGVKRLFFRGLE</sequence>
<keyword evidence="6" id="KW-0675">Receptor</keyword>
<evidence type="ECO:0000259" key="8">
    <source>
        <dbReference type="PROSITE" id="PS50262"/>
    </source>
</evidence>
<reference evidence="9 10" key="1">
    <citation type="submission" date="2022-05" db="EMBL/GenBank/DDBJ databases">
        <authorList>
            <consortium name="Genoscope - CEA"/>
            <person name="William W."/>
        </authorList>
    </citation>
    <scope>NUCLEOTIDE SEQUENCE [LARGE SCALE GENOMIC DNA]</scope>
</reference>
<feature type="transmembrane region" description="Helical" evidence="7">
    <location>
        <begin position="241"/>
        <end position="264"/>
    </location>
</feature>
<feature type="transmembrane region" description="Helical" evidence="7">
    <location>
        <begin position="188"/>
        <end position="210"/>
    </location>
</feature>
<evidence type="ECO:0000256" key="3">
    <source>
        <dbReference type="ARBA" id="ARBA00022692"/>
    </source>
</evidence>